<gene>
    <name evidence="2" type="ORF">GCM10012289_23390</name>
</gene>
<keyword evidence="3" id="KW-1185">Reference proteome</keyword>
<accession>A0A917YXP1</accession>
<dbReference type="EMBL" id="BMNH01000005">
    <property type="protein sequence ID" value="GGO67300.1"/>
    <property type="molecule type" value="Genomic_DNA"/>
</dbReference>
<evidence type="ECO:0000313" key="3">
    <source>
        <dbReference type="Proteomes" id="UP000646523"/>
    </source>
</evidence>
<protein>
    <submittedName>
        <fullName evidence="2">Uncharacterized protein</fullName>
    </submittedName>
</protein>
<feature type="transmembrane region" description="Helical" evidence="1">
    <location>
        <begin position="32"/>
        <end position="55"/>
    </location>
</feature>
<reference evidence="2" key="2">
    <citation type="submission" date="2020-09" db="EMBL/GenBank/DDBJ databases">
        <authorList>
            <person name="Sun Q."/>
            <person name="Zhou Y."/>
        </authorList>
    </citation>
    <scope>NUCLEOTIDE SEQUENCE</scope>
    <source>
        <strain evidence="2">CGMCC 4.7368</strain>
    </source>
</reference>
<keyword evidence="1" id="KW-0472">Membrane</keyword>
<keyword evidence="1" id="KW-1133">Transmembrane helix</keyword>
<evidence type="ECO:0000256" key="1">
    <source>
        <dbReference type="SAM" id="Phobius"/>
    </source>
</evidence>
<dbReference type="RefSeq" id="WP_189124062.1">
    <property type="nucleotide sequence ID" value="NZ_BMNH01000005.1"/>
</dbReference>
<reference evidence="2" key="1">
    <citation type="journal article" date="2014" name="Int. J. Syst. Evol. Microbiol.">
        <title>Complete genome sequence of Corynebacterium casei LMG S-19264T (=DSM 44701T), isolated from a smear-ripened cheese.</title>
        <authorList>
            <consortium name="US DOE Joint Genome Institute (JGI-PGF)"/>
            <person name="Walter F."/>
            <person name="Albersmeier A."/>
            <person name="Kalinowski J."/>
            <person name="Ruckert C."/>
        </authorList>
    </citation>
    <scope>NUCLEOTIDE SEQUENCE</scope>
    <source>
        <strain evidence="2">CGMCC 4.7368</strain>
    </source>
</reference>
<feature type="transmembrane region" description="Helical" evidence="1">
    <location>
        <begin position="167"/>
        <end position="190"/>
    </location>
</feature>
<proteinExistence type="predicted"/>
<dbReference type="AlphaFoldDB" id="A0A917YXP1"/>
<comment type="caution">
    <text evidence="2">The sequence shown here is derived from an EMBL/GenBank/DDBJ whole genome shotgun (WGS) entry which is preliminary data.</text>
</comment>
<keyword evidence="1" id="KW-0812">Transmembrane</keyword>
<feature type="transmembrane region" description="Helical" evidence="1">
    <location>
        <begin position="134"/>
        <end position="155"/>
    </location>
</feature>
<organism evidence="2 3">
    <name type="scientific">Nonomuraea cavernae</name>
    <dbReference type="NCBI Taxonomy" id="2045107"/>
    <lineage>
        <taxon>Bacteria</taxon>
        <taxon>Bacillati</taxon>
        <taxon>Actinomycetota</taxon>
        <taxon>Actinomycetes</taxon>
        <taxon>Streptosporangiales</taxon>
        <taxon>Streptosporangiaceae</taxon>
        <taxon>Nonomuraea</taxon>
    </lineage>
</organism>
<evidence type="ECO:0000313" key="2">
    <source>
        <dbReference type="EMBL" id="GGO67300.1"/>
    </source>
</evidence>
<sequence length="192" mass="19166">MDLADALNLLNVDLNTGSGSGKPSRGGGGGRLPGRVGMTVLLLCWLLLGVVPFAVAVPDFRLATGEIGTPGTLTVVSCTALGKGRYDCRGRFVPDDGGAATMVAASPDSAAGDVGRAQLTPEGDRALPSGTKGVLSAMAMPALGLCVLAFLPYSVMYALRVRRGRKAAVVGGGVVTAASLVLLVVAVVAASS</sequence>
<name>A0A917YXP1_9ACTN</name>
<dbReference type="Proteomes" id="UP000646523">
    <property type="component" value="Unassembled WGS sequence"/>
</dbReference>